<sequence length="355" mass="39825">MFSQEFYHVFGRHITLSTFLGGSPFVWNTKLKSFSVNELSHIWFALNALALYGAGIYAGGRSLYLKFYGDMSDLGFVMALFMAAVFDAIGYTMMLLNPHHLASVVNASLRYYTTFCKNWKLTTKPDYLLPYLCNLTVFTTFLNLFCPTWVVLHYFLFPSHAAYPCSFIDFSCRLEFYVVVGLGYFWMLLSIFSNITTACIITVLIYIFIICSLLSKEFLAPSAKKSGRKYTTSHWLRLPGNLQIAYRSLELLNKNMNAVLAPVLIPAQAIVTQFSLSCNYLLIRDWAYLDATSTSLLVLWSGGGLLPCDVLTIMGQDILYGHCSTAANCVLPGVPVLHTVCPNARPYCCATMLGM</sequence>
<protein>
    <submittedName>
        <fullName evidence="2">Uncharacterized protein</fullName>
    </submittedName>
</protein>
<feature type="transmembrane region" description="Helical" evidence="1">
    <location>
        <begin position="167"/>
        <end position="189"/>
    </location>
</feature>
<accession>A0A226DFX5</accession>
<feature type="transmembrane region" description="Helical" evidence="1">
    <location>
        <begin position="128"/>
        <end position="155"/>
    </location>
</feature>
<keyword evidence="3" id="KW-1185">Reference proteome</keyword>
<evidence type="ECO:0000313" key="3">
    <source>
        <dbReference type="Proteomes" id="UP000198287"/>
    </source>
</evidence>
<reference evidence="2 3" key="1">
    <citation type="submission" date="2015-12" db="EMBL/GenBank/DDBJ databases">
        <title>The genome of Folsomia candida.</title>
        <authorList>
            <person name="Faddeeva A."/>
            <person name="Derks M.F."/>
            <person name="Anvar Y."/>
            <person name="Smit S."/>
            <person name="Van Straalen N."/>
            <person name="Roelofs D."/>
        </authorList>
    </citation>
    <scope>NUCLEOTIDE SEQUENCE [LARGE SCALE GENOMIC DNA]</scope>
    <source>
        <strain evidence="2 3">VU population</strain>
        <tissue evidence="2">Whole body</tissue>
    </source>
</reference>
<organism evidence="2 3">
    <name type="scientific">Folsomia candida</name>
    <name type="common">Springtail</name>
    <dbReference type="NCBI Taxonomy" id="158441"/>
    <lineage>
        <taxon>Eukaryota</taxon>
        <taxon>Metazoa</taxon>
        <taxon>Ecdysozoa</taxon>
        <taxon>Arthropoda</taxon>
        <taxon>Hexapoda</taxon>
        <taxon>Collembola</taxon>
        <taxon>Entomobryomorpha</taxon>
        <taxon>Isotomoidea</taxon>
        <taxon>Isotomidae</taxon>
        <taxon>Proisotominae</taxon>
        <taxon>Folsomia</taxon>
    </lineage>
</organism>
<feature type="transmembrane region" description="Helical" evidence="1">
    <location>
        <begin position="195"/>
        <end position="215"/>
    </location>
</feature>
<keyword evidence="1" id="KW-1133">Transmembrane helix</keyword>
<proteinExistence type="predicted"/>
<comment type="caution">
    <text evidence="2">The sequence shown here is derived from an EMBL/GenBank/DDBJ whole genome shotgun (WGS) entry which is preliminary data.</text>
</comment>
<dbReference type="AlphaFoldDB" id="A0A226DFX5"/>
<name>A0A226DFX5_FOLCA</name>
<gene>
    <name evidence="2" type="ORF">Fcan01_20987</name>
</gene>
<keyword evidence="1" id="KW-0472">Membrane</keyword>
<dbReference type="EMBL" id="LNIX01000019">
    <property type="protein sequence ID" value="OXA44442.1"/>
    <property type="molecule type" value="Genomic_DNA"/>
</dbReference>
<feature type="transmembrane region" description="Helical" evidence="1">
    <location>
        <begin position="76"/>
        <end position="96"/>
    </location>
</feature>
<keyword evidence="1" id="KW-0812">Transmembrane</keyword>
<feature type="transmembrane region" description="Helical" evidence="1">
    <location>
        <begin position="42"/>
        <end position="64"/>
    </location>
</feature>
<evidence type="ECO:0000256" key="1">
    <source>
        <dbReference type="SAM" id="Phobius"/>
    </source>
</evidence>
<evidence type="ECO:0000313" key="2">
    <source>
        <dbReference type="EMBL" id="OXA44442.1"/>
    </source>
</evidence>
<dbReference type="Proteomes" id="UP000198287">
    <property type="component" value="Unassembled WGS sequence"/>
</dbReference>